<evidence type="ECO:0000256" key="4">
    <source>
        <dbReference type="ARBA" id="ARBA00023033"/>
    </source>
</evidence>
<keyword evidence="1" id="KW-0285">Flavoprotein</keyword>
<reference evidence="6" key="1">
    <citation type="submission" date="2019-09" db="EMBL/GenBank/DDBJ databases">
        <authorList>
            <person name="Teo W.F.A."/>
            <person name="Duangmal K."/>
        </authorList>
    </citation>
    <scope>NUCLEOTIDE SEQUENCE [LARGE SCALE GENOMIC DNA]</scope>
    <source>
        <strain evidence="6">K81G1</strain>
    </source>
</reference>
<dbReference type="GO" id="GO:0046306">
    <property type="term" value="P:alkanesulfonate catabolic process"/>
    <property type="evidence" value="ECO:0007669"/>
    <property type="project" value="TreeGrafter"/>
</dbReference>
<dbReference type="Pfam" id="PF00296">
    <property type="entry name" value="Bac_luciferase"/>
    <property type="match status" value="1"/>
</dbReference>
<organism evidence="6 7">
    <name type="scientific">Amycolatopsis acidicola</name>
    <dbReference type="NCBI Taxonomy" id="2596893"/>
    <lineage>
        <taxon>Bacteria</taxon>
        <taxon>Bacillati</taxon>
        <taxon>Actinomycetota</taxon>
        <taxon>Actinomycetes</taxon>
        <taxon>Pseudonocardiales</taxon>
        <taxon>Pseudonocardiaceae</taxon>
        <taxon>Amycolatopsis</taxon>
    </lineage>
</organism>
<comment type="caution">
    <text evidence="6">The sequence shown here is derived from an EMBL/GenBank/DDBJ whole genome shotgun (WGS) entry which is preliminary data.</text>
</comment>
<keyword evidence="4" id="KW-0503">Monooxygenase</keyword>
<keyword evidence="2" id="KW-0288">FMN</keyword>
<evidence type="ECO:0000313" key="7">
    <source>
        <dbReference type="Proteomes" id="UP000319769"/>
    </source>
</evidence>
<name>A0A5N0UZK7_9PSEU</name>
<accession>A0A5N0UZK7</accession>
<feature type="domain" description="Luciferase-like" evidence="5">
    <location>
        <begin position="14"/>
        <end position="313"/>
    </location>
</feature>
<gene>
    <name evidence="6" type="ORF">FPZ12_020075</name>
</gene>
<protein>
    <submittedName>
        <fullName evidence="6">LLM class flavin-dependent oxidoreductase</fullName>
    </submittedName>
</protein>
<dbReference type="PANTHER" id="PTHR42847">
    <property type="entry name" value="ALKANESULFONATE MONOOXYGENASE"/>
    <property type="match status" value="1"/>
</dbReference>
<evidence type="ECO:0000256" key="1">
    <source>
        <dbReference type="ARBA" id="ARBA00022630"/>
    </source>
</evidence>
<dbReference type="InterPro" id="IPR036661">
    <property type="entry name" value="Luciferase-like_sf"/>
</dbReference>
<dbReference type="PANTHER" id="PTHR42847:SF4">
    <property type="entry name" value="ALKANESULFONATE MONOOXYGENASE-RELATED"/>
    <property type="match status" value="1"/>
</dbReference>
<dbReference type="InterPro" id="IPR050172">
    <property type="entry name" value="SsuD_RutA_monooxygenase"/>
</dbReference>
<dbReference type="OrthoDB" id="5175259at2"/>
<proteinExistence type="predicted"/>
<dbReference type="InterPro" id="IPR011251">
    <property type="entry name" value="Luciferase-like_dom"/>
</dbReference>
<keyword evidence="7" id="KW-1185">Reference proteome</keyword>
<evidence type="ECO:0000313" key="6">
    <source>
        <dbReference type="EMBL" id="KAA9159410.1"/>
    </source>
</evidence>
<evidence type="ECO:0000259" key="5">
    <source>
        <dbReference type="Pfam" id="PF00296"/>
    </source>
</evidence>
<dbReference type="RefSeq" id="WP_144747424.1">
    <property type="nucleotide sequence ID" value="NZ_VMNW02000029.1"/>
</dbReference>
<dbReference type="Proteomes" id="UP000319769">
    <property type="component" value="Unassembled WGS sequence"/>
</dbReference>
<keyword evidence="3" id="KW-0560">Oxidoreductase</keyword>
<dbReference type="SUPFAM" id="SSF51679">
    <property type="entry name" value="Bacterial luciferase-like"/>
    <property type="match status" value="1"/>
</dbReference>
<dbReference type="GO" id="GO:0008726">
    <property type="term" value="F:alkanesulfonate monooxygenase activity"/>
    <property type="evidence" value="ECO:0007669"/>
    <property type="project" value="TreeGrafter"/>
</dbReference>
<sequence length="349" mass="37844">MTGVPNSPGQVRMGLFLSGWLDPAAPSPRSTVDTLLDRIPAARAAGFSSIWVGQHILADPWPVLDTSTYLGLLAGATGDLEIGGVYLLPLSHPIRLAESLVTLDNLSGGRFALCAALGWAQREFDALGVPIRQRAGRFEETLDVMRRLWESEESFDFEGRYFSFRDIKMTARPQRPGGIPAWIAASSAPGVRRAARVGDSWLGSSHTPYSVLADLATEYDRALTEAGRRPARRPLLRHCMVAETDELAEARFTEAYNAYYRALGSWGIFKEVVGEKHATGEPGDDVPPGRVILGSPDTVVAQLGAYQRLGFDEFIFQVGTPGTPESAVRESLALLGSEVLPRLGVPARV</sequence>
<dbReference type="AlphaFoldDB" id="A0A5N0UZK7"/>
<dbReference type="EMBL" id="VMNW02000029">
    <property type="protein sequence ID" value="KAA9159410.1"/>
    <property type="molecule type" value="Genomic_DNA"/>
</dbReference>
<dbReference type="Gene3D" id="3.20.20.30">
    <property type="entry name" value="Luciferase-like domain"/>
    <property type="match status" value="1"/>
</dbReference>
<evidence type="ECO:0000256" key="2">
    <source>
        <dbReference type="ARBA" id="ARBA00022643"/>
    </source>
</evidence>
<evidence type="ECO:0000256" key="3">
    <source>
        <dbReference type="ARBA" id="ARBA00023002"/>
    </source>
</evidence>